<dbReference type="OrthoDB" id="5553410at2759"/>
<name>A0A9P6QKG7_9FUNG</name>
<evidence type="ECO:0000259" key="2">
    <source>
        <dbReference type="Pfam" id="PF10615"/>
    </source>
</evidence>
<dbReference type="InterPro" id="IPR037119">
    <property type="entry name" value="Haem_oxidase_HugZ-like_sf"/>
</dbReference>
<reference evidence="3" key="1">
    <citation type="journal article" date="2020" name="Fungal Divers.">
        <title>Resolving the Mortierellaceae phylogeny through synthesis of multi-gene phylogenetics and phylogenomics.</title>
        <authorList>
            <person name="Vandepol N."/>
            <person name="Liber J."/>
            <person name="Desiro A."/>
            <person name="Na H."/>
            <person name="Kennedy M."/>
            <person name="Barry K."/>
            <person name="Grigoriev I.V."/>
            <person name="Miller A.N."/>
            <person name="O'Donnell K."/>
            <person name="Stajich J.E."/>
            <person name="Bonito G."/>
        </authorList>
    </citation>
    <scope>NUCLEOTIDE SEQUENCE</scope>
    <source>
        <strain evidence="3">BC1065</strain>
    </source>
</reference>
<proteinExistence type="predicted"/>
<keyword evidence="1" id="KW-0472">Membrane</keyword>
<dbReference type="Pfam" id="PF10615">
    <property type="entry name" value="DUF2470"/>
    <property type="match status" value="1"/>
</dbReference>
<dbReference type="EMBL" id="JAAAJB010000068">
    <property type="protein sequence ID" value="KAG0267818.1"/>
    <property type="molecule type" value="Genomic_DNA"/>
</dbReference>
<dbReference type="InterPro" id="IPR028110">
    <property type="entry name" value="TMEM254"/>
</dbReference>
<feature type="domain" description="DUF2470" evidence="2">
    <location>
        <begin position="17"/>
        <end position="104"/>
    </location>
</feature>
<sequence length="240" mass="27028">MHQRHQQRDPIASHSDDVCKWLNTQPNLIRKFARYFGEHSSVISAKMVEVDQQGLLLTCIVRTQLEPTEEGGQPTEADEEHEVRVAFKRPLQTMGQVRDTIIELAKEAERALKGDDSDAEEAAEDDATFLLPDFDPFLVMVALFVVTMVYLDLFPNTSISMLQRIRETIGAQNIHYIVVLTINLHVCEALGALYLTLVVGQGFFQPIDVFLWFITVLVFGIASMKELIPLAYRHAGGGSR</sequence>
<feature type="transmembrane region" description="Helical" evidence="1">
    <location>
        <begin position="209"/>
        <end position="232"/>
    </location>
</feature>
<dbReference type="InterPro" id="IPR019595">
    <property type="entry name" value="DUF2470"/>
</dbReference>
<protein>
    <recommendedName>
        <fullName evidence="2">DUF2470 domain-containing protein</fullName>
    </recommendedName>
</protein>
<feature type="transmembrane region" description="Helical" evidence="1">
    <location>
        <begin position="137"/>
        <end position="154"/>
    </location>
</feature>
<dbReference type="AlphaFoldDB" id="A0A9P6QKG7"/>
<evidence type="ECO:0000313" key="3">
    <source>
        <dbReference type="EMBL" id="KAG0267818.1"/>
    </source>
</evidence>
<evidence type="ECO:0000313" key="4">
    <source>
        <dbReference type="Proteomes" id="UP000807716"/>
    </source>
</evidence>
<dbReference type="Pfam" id="PF14934">
    <property type="entry name" value="TMEM254"/>
    <property type="match status" value="1"/>
</dbReference>
<keyword evidence="1" id="KW-0812">Transmembrane</keyword>
<keyword evidence="4" id="KW-1185">Reference proteome</keyword>
<feature type="transmembrane region" description="Helical" evidence="1">
    <location>
        <begin position="174"/>
        <end position="197"/>
    </location>
</feature>
<evidence type="ECO:0000256" key="1">
    <source>
        <dbReference type="SAM" id="Phobius"/>
    </source>
</evidence>
<keyword evidence="1" id="KW-1133">Transmembrane helix</keyword>
<dbReference type="Proteomes" id="UP000807716">
    <property type="component" value="Unassembled WGS sequence"/>
</dbReference>
<comment type="caution">
    <text evidence="3">The sequence shown here is derived from an EMBL/GenBank/DDBJ whole genome shotgun (WGS) entry which is preliminary data.</text>
</comment>
<gene>
    <name evidence="3" type="ORF">DFQ27_008207</name>
</gene>
<organism evidence="3 4">
    <name type="scientific">Actinomortierella ambigua</name>
    <dbReference type="NCBI Taxonomy" id="1343610"/>
    <lineage>
        <taxon>Eukaryota</taxon>
        <taxon>Fungi</taxon>
        <taxon>Fungi incertae sedis</taxon>
        <taxon>Mucoromycota</taxon>
        <taxon>Mortierellomycotina</taxon>
        <taxon>Mortierellomycetes</taxon>
        <taxon>Mortierellales</taxon>
        <taxon>Mortierellaceae</taxon>
        <taxon>Actinomortierella</taxon>
    </lineage>
</organism>
<dbReference type="Gene3D" id="3.20.180.10">
    <property type="entry name" value="PNP-oxidase-like"/>
    <property type="match status" value="1"/>
</dbReference>
<accession>A0A9P6QKG7</accession>